<dbReference type="Proteomes" id="UP000030641">
    <property type="component" value="Unassembled WGS sequence"/>
</dbReference>
<dbReference type="GeneID" id="25372012"/>
<dbReference type="PANTHER" id="PTHR37540:SF5">
    <property type="entry name" value="TRANSCRIPTION FACTOR DOMAIN-CONTAINING PROTEIN"/>
    <property type="match status" value="1"/>
</dbReference>
<dbReference type="HOGENOM" id="CLU_533141_0_0_1"/>
<dbReference type="STRING" id="1043005.A0A074YFY6"/>
<name>A0A074YFY6_AURSE</name>
<feature type="region of interest" description="Disordered" evidence="1">
    <location>
        <begin position="82"/>
        <end position="102"/>
    </location>
</feature>
<evidence type="ECO:0008006" key="4">
    <source>
        <dbReference type="Google" id="ProtNLM"/>
    </source>
</evidence>
<dbReference type="EMBL" id="KL584756">
    <property type="protein sequence ID" value="KEQ96610.1"/>
    <property type="molecule type" value="Genomic_DNA"/>
</dbReference>
<dbReference type="Pfam" id="PF11951">
    <property type="entry name" value="Fungal_trans_2"/>
    <property type="match status" value="1"/>
</dbReference>
<dbReference type="InterPro" id="IPR021858">
    <property type="entry name" value="Fun_TF"/>
</dbReference>
<proteinExistence type="predicted"/>
<dbReference type="OrthoDB" id="4158087at2759"/>
<gene>
    <name evidence="2" type="ORF">AUEXF2481DRAFT_87980</name>
</gene>
<sequence length="511" mass="56868">MFINIQFPSDTQKGHLRRAIRSQAALSSADCRKSTIAAKTATNSNDPEAIQKLVRVRRRSKAKAIKAEPEAHNDALILIQSNHSSSSSTSSSPVEPSHSLVPSLGQWNTQHDPFLSLPYGDAWHPTIPRLVDIYLTYYAPDVQDPIYASDRPVIRRDLWPEALSHSALFFASLLVATSHASFEQTPEVLAYFRFQAMRNVQAVLDLSAGFNTSDRLIAAVCLLSGWEFSLGDKTSAKAHMAGLKTMVNLRGGFHDADFPPVIRRLVSFVTYDQPWFAGIEPVFVPHGLKHDSPGDVLGLDLPLGFALLIQPNGLCSVAPSTLGFVSEINAVMKRSRHRRYALLDLQSRLTEYNFLDNMVGNFCPIHSSVDDTILVQAETHVKLALLCLVAHLQGDDLEQQWDLSKFLVSSVLVNTIYADIGAWALFLICSTAQIRSPILLDGLEMLLSSLSITNWSLADQTLRRYLFPDSLDGAARALWGQLTPNKPTMPEYNNLSRFHVTTYRRDQQLLF</sequence>
<dbReference type="RefSeq" id="XP_013345085.1">
    <property type="nucleotide sequence ID" value="XM_013489631.1"/>
</dbReference>
<evidence type="ECO:0000313" key="2">
    <source>
        <dbReference type="EMBL" id="KEQ96610.1"/>
    </source>
</evidence>
<organism evidence="2 3">
    <name type="scientific">Aureobasidium subglaciale (strain EXF-2481)</name>
    <name type="common">Aureobasidium pullulans var. subglaciale</name>
    <dbReference type="NCBI Taxonomy" id="1043005"/>
    <lineage>
        <taxon>Eukaryota</taxon>
        <taxon>Fungi</taxon>
        <taxon>Dikarya</taxon>
        <taxon>Ascomycota</taxon>
        <taxon>Pezizomycotina</taxon>
        <taxon>Dothideomycetes</taxon>
        <taxon>Dothideomycetidae</taxon>
        <taxon>Dothideales</taxon>
        <taxon>Saccotheciaceae</taxon>
        <taxon>Aureobasidium</taxon>
    </lineage>
</organism>
<accession>A0A074YFY6</accession>
<dbReference type="AlphaFoldDB" id="A0A074YFY6"/>
<evidence type="ECO:0000256" key="1">
    <source>
        <dbReference type="SAM" id="MobiDB-lite"/>
    </source>
</evidence>
<reference evidence="2 3" key="1">
    <citation type="journal article" date="2014" name="BMC Genomics">
        <title>Genome sequencing of four Aureobasidium pullulans varieties: biotechnological potential, stress tolerance, and description of new species.</title>
        <authorList>
            <person name="Gostin Ar C."/>
            <person name="Ohm R.A."/>
            <person name="Kogej T."/>
            <person name="Sonjak S."/>
            <person name="Turk M."/>
            <person name="Zajc J."/>
            <person name="Zalar P."/>
            <person name="Grube M."/>
            <person name="Sun H."/>
            <person name="Han J."/>
            <person name="Sharma A."/>
            <person name="Chiniquy J."/>
            <person name="Ngan C.Y."/>
            <person name="Lipzen A."/>
            <person name="Barry K."/>
            <person name="Grigoriev I.V."/>
            <person name="Gunde-Cimerman N."/>
        </authorList>
    </citation>
    <scope>NUCLEOTIDE SEQUENCE [LARGE SCALE GENOMIC DNA]</scope>
    <source>
        <strain evidence="2 3">EXF-2481</strain>
    </source>
</reference>
<dbReference type="PANTHER" id="PTHR37540">
    <property type="entry name" value="TRANSCRIPTION FACTOR (ACR-2), PUTATIVE-RELATED-RELATED"/>
    <property type="match status" value="1"/>
</dbReference>
<keyword evidence="3" id="KW-1185">Reference proteome</keyword>
<protein>
    <recommendedName>
        <fullName evidence="4">Transcription factor domain-containing protein</fullName>
    </recommendedName>
</protein>
<dbReference type="InParanoid" id="A0A074YFY6"/>
<evidence type="ECO:0000313" key="3">
    <source>
        <dbReference type="Proteomes" id="UP000030641"/>
    </source>
</evidence>